<proteinExistence type="predicted"/>
<keyword evidence="3" id="KW-1185">Reference proteome</keyword>
<name>A0ABR8DA93_9NOST</name>
<dbReference type="RefSeq" id="WP_190477584.1">
    <property type="nucleotide sequence ID" value="NZ_JACJSG010000045.1"/>
</dbReference>
<dbReference type="PANTHER" id="PTHR15600">
    <property type="entry name" value="SACSIN"/>
    <property type="match status" value="1"/>
</dbReference>
<dbReference type="SUPFAM" id="SSF55874">
    <property type="entry name" value="ATPase domain of HSP90 chaperone/DNA topoisomerase II/histidine kinase"/>
    <property type="match status" value="1"/>
</dbReference>
<organism evidence="2 3">
    <name type="scientific">Anabaena azotica FACHB-119</name>
    <dbReference type="NCBI Taxonomy" id="947527"/>
    <lineage>
        <taxon>Bacteria</taxon>
        <taxon>Bacillati</taxon>
        <taxon>Cyanobacteriota</taxon>
        <taxon>Cyanophyceae</taxon>
        <taxon>Nostocales</taxon>
        <taxon>Nostocaceae</taxon>
        <taxon>Anabaena</taxon>
        <taxon>Anabaena azotica</taxon>
    </lineage>
</organism>
<comment type="caution">
    <text evidence="2">The sequence shown here is derived from an EMBL/GenBank/DDBJ whole genome shotgun (WGS) entry which is preliminary data.</text>
</comment>
<reference evidence="2 3" key="1">
    <citation type="journal article" date="2020" name="ISME J.">
        <title>Comparative genomics reveals insights into cyanobacterial evolution and habitat adaptation.</title>
        <authorList>
            <person name="Chen M.Y."/>
            <person name="Teng W.K."/>
            <person name="Zhao L."/>
            <person name="Hu C.X."/>
            <person name="Zhou Y.K."/>
            <person name="Han B.P."/>
            <person name="Song L.R."/>
            <person name="Shu W.S."/>
        </authorList>
    </citation>
    <scope>NUCLEOTIDE SEQUENCE [LARGE SCALE GENOMIC DNA]</scope>
    <source>
        <strain evidence="2 3">FACHB-119</strain>
    </source>
</reference>
<evidence type="ECO:0000259" key="1">
    <source>
        <dbReference type="Pfam" id="PF25794"/>
    </source>
</evidence>
<feature type="domain" description="Sacsin/Nov" evidence="1">
    <location>
        <begin position="11"/>
        <end position="236"/>
    </location>
</feature>
<dbReference type="Pfam" id="PF25794">
    <property type="entry name" value="SACS"/>
    <property type="match status" value="1"/>
</dbReference>
<evidence type="ECO:0000313" key="3">
    <source>
        <dbReference type="Proteomes" id="UP000661112"/>
    </source>
</evidence>
<gene>
    <name evidence="2" type="ORF">H6G83_26485</name>
</gene>
<dbReference type="Proteomes" id="UP000661112">
    <property type="component" value="Unassembled WGS sequence"/>
</dbReference>
<dbReference type="EMBL" id="JACJSG010000045">
    <property type="protein sequence ID" value="MBD2504115.1"/>
    <property type="molecule type" value="Genomic_DNA"/>
</dbReference>
<dbReference type="NCBIfam" id="NF047352">
    <property type="entry name" value="P_loop_sacsin"/>
    <property type="match status" value="1"/>
</dbReference>
<sequence>MAGYQIPPGTIVNNIKSLLKERYKQGFPIIKEIIQNANDGRATTLEFGINKGLRDKVEHPLLKIPALFFLNDGTFSQSDKEAICCFGIDANAKDKGKIGKFGLGQKSIFHFCEAFFYIASSQDVPEGCGEFISPWADKDGIDAKRPEWGELSDNDRHVVENYLIEQNLIQPQANYFVLWVPLRQKMADERCILANYYDDAKSVESNLPQDMKLRIGQLLPLLRHIRNVRYWLEDANGSLQQQFSVGLDNENPCQRCIYPTASQIIEEDEHDLQGKIIISTDTTGIRFAGKERILPANDFSLLLGQNPASVSATFWDDLQQSSYWTKRVSINESGNSESIPDKSIPHCAVVFTKQSLANKNKARLILQWSVFLPLASDDSTEGAEQEAYEVVDCQGEEDYTIFLHGYFFLDSGRKYIEGLQKIRTGGFEQKTPTNEDEMIAQWNYLLASKGTLKLFLPSLDNFVKIHRLSTLDISNLADAIMRSHFFKSKVYKQSICSDYQWVFRIKPTRSAWELIPVNVDVRSLPSIPPNWKVFPILSNFANSYYLIHQQQPNLLSNETSVNWSEQEIIDLLTSLDLQLLFAESKNVNYLISLLIQNRTIIGRSPIQTCLINLVREAFIVIGIDKLQQEQFHAAIKKIVELIHPEKRLKLKQLSSNIQHIQIVFNALYELDIKQPLLVYELFEANSSSSSGFLSNQQMVSILTCLSQLLTAGTTHQVAKAIIEQILEQTNSLEDILKLVSNLALFVGHNHQQNKAYIYSYLSLQQYKHKYCLFQGDRRDYETPIATAVKSALTECNLIFIEPKISRILGKTSALKAIPKLEPQTCLQLLATKPDLANSHERSNLLKELINHV</sequence>
<dbReference type="InterPro" id="IPR058210">
    <property type="entry name" value="SACS/Nov_dom"/>
</dbReference>
<dbReference type="PANTHER" id="PTHR15600:SF42">
    <property type="entry name" value="SACSIN"/>
    <property type="match status" value="1"/>
</dbReference>
<protein>
    <recommendedName>
        <fullName evidence="1">Sacsin/Nov domain-containing protein</fullName>
    </recommendedName>
</protein>
<evidence type="ECO:0000313" key="2">
    <source>
        <dbReference type="EMBL" id="MBD2504115.1"/>
    </source>
</evidence>
<accession>A0ABR8DA93</accession>
<dbReference type="InterPro" id="IPR052972">
    <property type="entry name" value="Sacsin_chaperone_reg"/>
</dbReference>
<dbReference type="InterPro" id="IPR036890">
    <property type="entry name" value="HATPase_C_sf"/>
</dbReference>